<dbReference type="InParanoid" id="E2C627"/>
<proteinExistence type="predicted"/>
<dbReference type="STRING" id="610380.E2C627"/>
<evidence type="ECO:0000259" key="1">
    <source>
        <dbReference type="Pfam" id="PF12278"/>
    </source>
</evidence>
<evidence type="ECO:0000313" key="3">
    <source>
        <dbReference type="Proteomes" id="UP000008237"/>
    </source>
</evidence>
<reference evidence="2 3" key="1">
    <citation type="journal article" date="2010" name="Science">
        <title>Genomic comparison of the ants Camponotus floridanus and Harpegnathos saltator.</title>
        <authorList>
            <person name="Bonasio R."/>
            <person name="Zhang G."/>
            <person name="Ye C."/>
            <person name="Mutti N.S."/>
            <person name="Fang X."/>
            <person name="Qin N."/>
            <person name="Donahue G."/>
            <person name="Yang P."/>
            <person name="Li Q."/>
            <person name="Li C."/>
            <person name="Zhang P."/>
            <person name="Huang Z."/>
            <person name="Berger S.L."/>
            <person name="Reinberg D."/>
            <person name="Wang J."/>
            <person name="Liebig J."/>
        </authorList>
    </citation>
    <scope>NUCLEOTIDE SEQUENCE [LARGE SCALE GENOMIC DNA]</scope>
    <source>
        <strain evidence="2 3">R22 G/1</strain>
    </source>
</reference>
<accession>E2C627</accession>
<name>E2C627_HARSA</name>
<sequence>MSLIYHDYIIFRLDRSASGAVPLFKGPEGTQISTAELRRIKVDIRRNIPAKGQVTELQRDILNPEDVILKRREGKTLYSPWHSFVKDVSLNDNGTPLSSSYTTF</sequence>
<organism evidence="3">
    <name type="scientific">Harpegnathos saltator</name>
    <name type="common">Jerdon's jumping ant</name>
    <dbReference type="NCBI Taxonomy" id="610380"/>
    <lineage>
        <taxon>Eukaryota</taxon>
        <taxon>Metazoa</taxon>
        <taxon>Ecdysozoa</taxon>
        <taxon>Arthropoda</taxon>
        <taxon>Hexapoda</taxon>
        <taxon>Insecta</taxon>
        <taxon>Pterygota</taxon>
        <taxon>Neoptera</taxon>
        <taxon>Endopterygota</taxon>
        <taxon>Hymenoptera</taxon>
        <taxon>Apocrita</taxon>
        <taxon>Aculeata</taxon>
        <taxon>Formicoidea</taxon>
        <taxon>Formicidae</taxon>
        <taxon>Ponerinae</taxon>
        <taxon>Ponerini</taxon>
        <taxon>Harpegnathos</taxon>
    </lineage>
</organism>
<dbReference type="AlphaFoldDB" id="E2C627"/>
<protein>
    <recommendedName>
        <fullName evidence="1">Complementary sex determination N-terminal domain-containing protein</fullName>
    </recommendedName>
</protein>
<dbReference type="InterPro" id="IPR022063">
    <property type="entry name" value="Sex_determin_N"/>
</dbReference>
<dbReference type="Proteomes" id="UP000008237">
    <property type="component" value="Unassembled WGS sequence"/>
</dbReference>
<keyword evidence="3" id="KW-1185">Reference proteome</keyword>
<dbReference type="EMBL" id="GL452895">
    <property type="protein sequence ID" value="EFN76632.1"/>
    <property type="molecule type" value="Genomic_DNA"/>
</dbReference>
<feature type="domain" description="Complementary sex determination N-terminal" evidence="1">
    <location>
        <begin position="9"/>
        <end position="72"/>
    </location>
</feature>
<dbReference type="Pfam" id="PF12278">
    <property type="entry name" value="SDP_N"/>
    <property type="match status" value="1"/>
</dbReference>
<dbReference type="OrthoDB" id="8194777at2759"/>
<gene>
    <name evidence="2" type="ORF">EAI_07167</name>
</gene>
<evidence type="ECO:0000313" key="2">
    <source>
        <dbReference type="EMBL" id="EFN76632.1"/>
    </source>
</evidence>